<proteinExistence type="inferred from homology"/>
<dbReference type="InterPro" id="IPR051203">
    <property type="entry name" value="Polysaccharide_Synthase-Rel"/>
</dbReference>
<feature type="transmembrane region" description="Helical" evidence="2">
    <location>
        <begin position="54"/>
        <end position="76"/>
    </location>
</feature>
<feature type="transmembrane region" description="Helical" evidence="2">
    <location>
        <begin position="108"/>
        <end position="128"/>
    </location>
</feature>
<dbReference type="Proteomes" id="UP000018420">
    <property type="component" value="Unassembled WGS sequence"/>
</dbReference>
<keyword evidence="2" id="KW-0812">Transmembrane</keyword>
<dbReference type="PANTHER" id="PTHR43318">
    <property type="entry name" value="UDP-N-ACETYLGLUCOSAMINE 4,6-DEHYDRATASE"/>
    <property type="match status" value="1"/>
</dbReference>
<feature type="transmembrane region" description="Helical" evidence="2">
    <location>
        <begin position="20"/>
        <end position="42"/>
    </location>
</feature>
<evidence type="ECO:0000313" key="5">
    <source>
        <dbReference type="Proteomes" id="UP000018420"/>
    </source>
</evidence>
<dbReference type="CDD" id="cd05237">
    <property type="entry name" value="UDP_invert_4-6DH_SDR_e"/>
    <property type="match status" value="1"/>
</dbReference>
<name>S7WUX1_ACIJU</name>
<dbReference type="SUPFAM" id="SSF51735">
    <property type="entry name" value="NAD(P)-binding Rossmann-fold domains"/>
    <property type="match status" value="2"/>
</dbReference>
<comment type="caution">
    <text evidence="4">The sequence shown here is derived from an EMBL/GenBank/DDBJ whole genome shotgun (WGS) entry which is preliminary data.</text>
</comment>
<keyword evidence="2" id="KW-1133">Transmembrane helix</keyword>
<comment type="similarity">
    <text evidence="1">Belongs to the polysaccharide synthase family.</text>
</comment>
<dbReference type="RefSeq" id="WP_004907239.1">
    <property type="nucleotide sequence ID" value="NZ_ASYZ01000030.1"/>
</dbReference>
<sequence length="625" mass="69674">MFKAIIQKFSLAPRFVKQAFLVLVDLFAFPIILWLCYVIRLFDLGAQIIPGIEHGVLLVSLIAIVSLVITGVYHFIVRTFNEVFIVKLALAVALTMIALYGLSSFTRAYIPMSIPFMFGFMMFTWVWVSRASIRFIIKASFYSDIGRKRIAIYGAGDAGQQIAAALNRSDDHLPVFFIDDYTSLQGQIVGGLKVFSVEKALQRFEKDRIDEILLAIPSVGRVRKTEIIQQFESAHLKITELPGLTQLVDGEIRVSDIQEVDIIDLLGRDPVPPIAHLLSKNIQNKIVMVTGAGGSIGSELCRQIIKNQPKMLVLYELTEFALYDIDKELRQAASCEIVPILGTVQDQQKLERIIEQYQVQTVYHAAAYKHVPLVECNPIAGLKNNAIGTANSLNAAVKKGVETFVLISTDKAVRPTNVMGASKRMAELYCQAVAETKPHTQISIVRFGNVLGSSGSVVPLFKQQIAKGGPITVTHPEVTRYFMTIPEASQLVIQAGALGSGGDVFLLDMGEPVRIQDLARQMIKLSGLRVRETGETDGDIEIAYSGLRPGEKLYEELLIDQDNTEYTEHTRILRSFEKHFPLHEIQSVFSKINQMTAVEQDIDWALTQLEHYVDGYKRSGEVRVN</sequence>
<dbReference type="Gene3D" id="3.40.50.720">
    <property type="entry name" value="NAD(P)-binding Rossmann-like Domain"/>
    <property type="match status" value="2"/>
</dbReference>
<evidence type="ECO:0000313" key="4">
    <source>
        <dbReference type="EMBL" id="EPR86945.1"/>
    </source>
</evidence>
<dbReference type="Pfam" id="PF02719">
    <property type="entry name" value="Polysacc_synt_2"/>
    <property type="match status" value="1"/>
</dbReference>
<reference evidence="4 5" key="1">
    <citation type="submission" date="2013-05" db="EMBL/GenBank/DDBJ databases">
        <title>Genome assembly of Acinetobacter junii MTCC 11364.</title>
        <authorList>
            <person name="Khatri I."/>
            <person name="Singh N.K."/>
            <person name="Subramanian S."/>
            <person name="Mayilraj S."/>
        </authorList>
    </citation>
    <scope>NUCLEOTIDE SEQUENCE [LARGE SCALE GENOMIC DNA]</scope>
    <source>
        <strain evidence="4 5">MTCC 11364</strain>
    </source>
</reference>
<evidence type="ECO:0000259" key="3">
    <source>
        <dbReference type="Pfam" id="PF02719"/>
    </source>
</evidence>
<dbReference type="AlphaFoldDB" id="S7WUX1"/>
<feature type="domain" description="Polysaccharide biosynthesis protein CapD-like" evidence="3">
    <location>
        <begin position="287"/>
        <end position="574"/>
    </location>
</feature>
<evidence type="ECO:0000256" key="1">
    <source>
        <dbReference type="ARBA" id="ARBA00007430"/>
    </source>
</evidence>
<dbReference type="EMBL" id="ASYZ01000030">
    <property type="protein sequence ID" value="EPR86945.1"/>
    <property type="molecule type" value="Genomic_DNA"/>
</dbReference>
<gene>
    <name evidence="4" type="ORF">L292_2017</name>
</gene>
<protein>
    <submittedName>
        <fullName evidence="4">UDP-N-acetylglucosamine 4,6-dehydratase</fullName>
    </submittedName>
</protein>
<dbReference type="InterPro" id="IPR003869">
    <property type="entry name" value="Polysac_CapD-like"/>
</dbReference>
<dbReference type="InterPro" id="IPR036291">
    <property type="entry name" value="NAD(P)-bd_dom_sf"/>
</dbReference>
<organism evidence="4 5">
    <name type="scientific">Acinetobacter junii CIP 107470 = MTCC 11364</name>
    <dbReference type="NCBI Taxonomy" id="1217666"/>
    <lineage>
        <taxon>Bacteria</taxon>
        <taxon>Pseudomonadati</taxon>
        <taxon>Pseudomonadota</taxon>
        <taxon>Gammaproteobacteria</taxon>
        <taxon>Moraxellales</taxon>
        <taxon>Moraxellaceae</taxon>
        <taxon>Acinetobacter</taxon>
    </lineage>
</organism>
<accession>S7WUX1</accession>
<dbReference type="PANTHER" id="PTHR43318:SF1">
    <property type="entry name" value="POLYSACCHARIDE BIOSYNTHESIS PROTEIN EPSC-RELATED"/>
    <property type="match status" value="1"/>
</dbReference>
<evidence type="ECO:0000256" key="2">
    <source>
        <dbReference type="SAM" id="Phobius"/>
    </source>
</evidence>
<keyword evidence="2" id="KW-0472">Membrane</keyword>
<feature type="transmembrane region" description="Helical" evidence="2">
    <location>
        <begin position="83"/>
        <end position="102"/>
    </location>
</feature>
<dbReference type="PATRIC" id="fig|1330047.3.peg.639"/>